<dbReference type="Gene3D" id="3.40.50.300">
    <property type="entry name" value="P-loop containing nucleotide triphosphate hydrolases"/>
    <property type="match status" value="1"/>
</dbReference>
<evidence type="ECO:0008006" key="3">
    <source>
        <dbReference type="Google" id="ProtNLM"/>
    </source>
</evidence>
<accession>A0ABV2HUQ4</accession>
<sequence length="325" mass="34488">MNPRAVSLATRPEAAARNGRVRRFYKAYGLTIGSEVALPELEPTAPATPDIEIAVGPIDFPEAASANATAFRFEQSHQYLSWPAIGTFRISGAGRIDVDAAPGIDDPLLAFPLLGPVLALALHQRRLLILHASAVAVGDQSLIFMGDKGAGKSTMAGAMIRAGHLLLTDDVVALDLSNPSRPMILPGFPQLKLAADAADAIRIGQAEVRPQVHPQIEKAQHRLRDGFAGKAVKAARIYVLERGERAAIMPLPGAGALPAIIKFSYVTRFGRQALVGDFASTHLSQCAQLAARIGVCRLEVPAGLGRIDEVVDLIERDLAAGAQTR</sequence>
<dbReference type="Proteomes" id="UP001549036">
    <property type="component" value="Unassembled WGS sequence"/>
</dbReference>
<dbReference type="SUPFAM" id="SSF53795">
    <property type="entry name" value="PEP carboxykinase-like"/>
    <property type="match status" value="1"/>
</dbReference>
<gene>
    <name evidence="1" type="ORF">ABID26_003747</name>
</gene>
<dbReference type="InterPro" id="IPR027417">
    <property type="entry name" value="P-loop_NTPase"/>
</dbReference>
<organism evidence="1 2">
    <name type="scientific">Mesorhizobium shonense</name>
    <dbReference type="NCBI Taxonomy" id="1209948"/>
    <lineage>
        <taxon>Bacteria</taxon>
        <taxon>Pseudomonadati</taxon>
        <taxon>Pseudomonadota</taxon>
        <taxon>Alphaproteobacteria</taxon>
        <taxon>Hyphomicrobiales</taxon>
        <taxon>Phyllobacteriaceae</taxon>
        <taxon>Mesorhizobium</taxon>
    </lineage>
</organism>
<evidence type="ECO:0000313" key="1">
    <source>
        <dbReference type="EMBL" id="MET3594341.1"/>
    </source>
</evidence>
<proteinExistence type="predicted"/>
<keyword evidence="2" id="KW-1185">Reference proteome</keyword>
<dbReference type="EMBL" id="JBEPLM010000006">
    <property type="protein sequence ID" value="MET3594341.1"/>
    <property type="molecule type" value="Genomic_DNA"/>
</dbReference>
<evidence type="ECO:0000313" key="2">
    <source>
        <dbReference type="Proteomes" id="UP001549036"/>
    </source>
</evidence>
<name>A0ABV2HUQ4_9HYPH</name>
<protein>
    <recommendedName>
        <fullName evidence="3">Serine kinase</fullName>
    </recommendedName>
</protein>
<dbReference type="RefSeq" id="WP_126096541.1">
    <property type="nucleotide sequence ID" value="NZ_JBEPLM010000006.1"/>
</dbReference>
<reference evidence="1 2" key="1">
    <citation type="submission" date="2024-06" db="EMBL/GenBank/DDBJ databases">
        <title>Genomic Encyclopedia of Type Strains, Phase IV (KMG-IV): sequencing the most valuable type-strain genomes for metagenomic binning, comparative biology and taxonomic classification.</title>
        <authorList>
            <person name="Goeker M."/>
        </authorList>
    </citation>
    <scope>NUCLEOTIDE SEQUENCE [LARGE SCALE GENOMIC DNA]</scope>
    <source>
        <strain evidence="1 2">DSM 29846</strain>
    </source>
</reference>
<comment type="caution">
    <text evidence="1">The sequence shown here is derived from an EMBL/GenBank/DDBJ whole genome shotgun (WGS) entry which is preliminary data.</text>
</comment>